<sequence>MSGSGQRPAMDQSEPEQQSAVDSPQMSDRMDLSEGPELSDAQRMADARRAMAIARLTREYEEEQQEMQRQTPEARRELEQRQREERSAQLMRAARTPPSFEEWCAMRDQQAEEARQRAEAQAEAQRQMEQRRSEERYAQRLWESQQIEERRAMRDQQAQEEQRLEAEQIQRENQRARAQHEAQLESERQALERRREREKAEQERQEELRAKEKAEQERDRRNSEERRTQEELRAREQHEAQLAQARRADEDRQIAQALTEFSTVRFPTPIYAKSDLCVLRPYHSLDIPNLERLGNNWAIAQWMTNRFPYPYTRRHAEQWVACQPRCTKAFEDIDPQRPIHRPDGDMDVPWDNTINFVIANPRNFELMGGIGVKPGADVYNRSAELGYWLGQPYWGHGIMTSAVKAFVPQVFYRTIGLHKLTAVVYVRYGPGGIVDGNMGSRNVLAKCGFRLEGCQRQAVCKRGFWWDQEVWGFLREDLAVDTSGRESNGVHPAPGSAMYALRHPEDP</sequence>
<evidence type="ECO:0000256" key="3">
    <source>
        <dbReference type="ARBA" id="ARBA00038502"/>
    </source>
</evidence>
<evidence type="ECO:0000313" key="7">
    <source>
        <dbReference type="Proteomes" id="UP001492380"/>
    </source>
</evidence>
<proteinExistence type="inferred from homology"/>
<protein>
    <submittedName>
        <fullName evidence="6">Acyl-CoA N-acyltransferase</fullName>
    </submittedName>
</protein>
<gene>
    <name evidence="6" type="ORF">HDK90DRAFT_475006</name>
</gene>
<accession>A0ABR1YXQ1</accession>
<dbReference type="Proteomes" id="UP001492380">
    <property type="component" value="Unassembled WGS sequence"/>
</dbReference>
<name>A0ABR1YXQ1_9PEZI</name>
<dbReference type="PANTHER" id="PTHR43792:SF8">
    <property type="entry name" value="[RIBOSOMAL PROTEIN US5]-ALANINE N-ACETYLTRANSFERASE"/>
    <property type="match status" value="1"/>
</dbReference>
<keyword evidence="2" id="KW-0012">Acyltransferase</keyword>
<dbReference type="InterPro" id="IPR000182">
    <property type="entry name" value="GNAT_dom"/>
</dbReference>
<evidence type="ECO:0000313" key="6">
    <source>
        <dbReference type="EMBL" id="KAK8243477.1"/>
    </source>
</evidence>
<dbReference type="SUPFAM" id="SSF55729">
    <property type="entry name" value="Acyl-CoA N-acyltransferases (Nat)"/>
    <property type="match status" value="1"/>
</dbReference>
<feature type="compositionally biased region" description="Basic and acidic residues" evidence="4">
    <location>
        <begin position="109"/>
        <end position="138"/>
    </location>
</feature>
<evidence type="ECO:0000259" key="5">
    <source>
        <dbReference type="Pfam" id="PF13302"/>
    </source>
</evidence>
<organism evidence="6 7">
    <name type="scientific">Phyllosticta capitalensis</name>
    <dbReference type="NCBI Taxonomy" id="121624"/>
    <lineage>
        <taxon>Eukaryota</taxon>
        <taxon>Fungi</taxon>
        <taxon>Dikarya</taxon>
        <taxon>Ascomycota</taxon>
        <taxon>Pezizomycotina</taxon>
        <taxon>Dothideomycetes</taxon>
        <taxon>Dothideomycetes incertae sedis</taxon>
        <taxon>Botryosphaeriales</taxon>
        <taxon>Phyllostictaceae</taxon>
        <taxon>Phyllosticta</taxon>
    </lineage>
</organism>
<keyword evidence="1" id="KW-0808">Transferase</keyword>
<evidence type="ECO:0000256" key="2">
    <source>
        <dbReference type="ARBA" id="ARBA00023315"/>
    </source>
</evidence>
<dbReference type="Pfam" id="PF13302">
    <property type="entry name" value="Acetyltransf_3"/>
    <property type="match status" value="1"/>
</dbReference>
<dbReference type="EMBL" id="JBBWRZ010000002">
    <property type="protein sequence ID" value="KAK8243477.1"/>
    <property type="molecule type" value="Genomic_DNA"/>
</dbReference>
<keyword evidence="7" id="KW-1185">Reference proteome</keyword>
<evidence type="ECO:0000256" key="1">
    <source>
        <dbReference type="ARBA" id="ARBA00022679"/>
    </source>
</evidence>
<reference evidence="6 7" key="1">
    <citation type="submission" date="2024-04" db="EMBL/GenBank/DDBJ databases">
        <title>Phyllosticta paracitricarpa is synonymous to the EU quarantine fungus P. citricarpa based on phylogenomic analyses.</title>
        <authorList>
            <consortium name="Lawrence Berkeley National Laboratory"/>
            <person name="Van Ingen-Buijs V.A."/>
            <person name="Van Westerhoven A.C."/>
            <person name="Haridas S."/>
            <person name="Skiadas P."/>
            <person name="Martin F."/>
            <person name="Groenewald J.Z."/>
            <person name="Crous P.W."/>
            <person name="Seidl M.F."/>
        </authorList>
    </citation>
    <scope>NUCLEOTIDE SEQUENCE [LARGE SCALE GENOMIC DNA]</scope>
    <source>
        <strain evidence="6 7">CBS 123374</strain>
    </source>
</reference>
<evidence type="ECO:0000256" key="4">
    <source>
        <dbReference type="SAM" id="MobiDB-lite"/>
    </source>
</evidence>
<dbReference type="Gene3D" id="3.40.630.30">
    <property type="match status" value="1"/>
</dbReference>
<comment type="similarity">
    <text evidence="3">Belongs to the acetyltransferase family. RimJ subfamily.</text>
</comment>
<feature type="domain" description="N-acetyltransferase" evidence="5">
    <location>
        <begin position="278"/>
        <end position="450"/>
    </location>
</feature>
<feature type="compositionally biased region" description="Basic and acidic residues" evidence="4">
    <location>
        <begin position="72"/>
        <end position="87"/>
    </location>
</feature>
<feature type="compositionally biased region" description="Polar residues" evidence="4">
    <location>
        <begin position="15"/>
        <end position="26"/>
    </location>
</feature>
<feature type="region of interest" description="Disordered" evidence="4">
    <location>
        <begin position="484"/>
        <end position="507"/>
    </location>
</feature>
<dbReference type="InterPro" id="IPR051531">
    <property type="entry name" value="N-acetyltransferase"/>
</dbReference>
<feature type="region of interest" description="Disordered" evidence="4">
    <location>
        <begin position="1"/>
        <end position="249"/>
    </location>
</feature>
<dbReference type="PANTHER" id="PTHR43792">
    <property type="entry name" value="GNAT FAMILY, PUTATIVE (AFU_ORTHOLOGUE AFUA_3G00765)-RELATED-RELATED"/>
    <property type="match status" value="1"/>
</dbReference>
<dbReference type="InterPro" id="IPR016181">
    <property type="entry name" value="Acyl_CoA_acyltransferase"/>
</dbReference>
<feature type="compositionally biased region" description="Basic and acidic residues" evidence="4">
    <location>
        <begin position="160"/>
        <end position="239"/>
    </location>
</feature>
<comment type="caution">
    <text evidence="6">The sequence shown here is derived from an EMBL/GenBank/DDBJ whole genome shotgun (WGS) entry which is preliminary data.</text>
</comment>